<gene>
    <name evidence="2" type="ORF">E0F88_01720</name>
</gene>
<dbReference type="EMBL" id="SMFL01000001">
    <property type="protein sequence ID" value="TDE18284.1"/>
    <property type="molecule type" value="Genomic_DNA"/>
</dbReference>
<keyword evidence="1" id="KW-0472">Membrane</keyword>
<keyword evidence="1" id="KW-0812">Transmembrane</keyword>
<accession>A0A4R5DZY6</accession>
<proteinExistence type="predicted"/>
<dbReference type="AlphaFoldDB" id="A0A4R5DZY6"/>
<keyword evidence="1" id="KW-1133">Transmembrane helix</keyword>
<evidence type="ECO:0000313" key="3">
    <source>
        <dbReference type="Proteomes" id="UP000294850"/>
    </source>
</evidence>
<evidence type="ECO:0000256" key="1">
    <source>
        <dbReference type="SAM" id="Phobius"/>
    </source>
</evidence>
<name>A0A4R5DZY6_9BACT</name>
<dbReference type="RefSeq" id="WP_131956039.1">
    <property type="nucleotide sequence ID" value="NZ_SMFL01000001.1"/>
</dbReference>
<organism evidence="2 3">
    <name type="scientific">Dyadobacter psychrotolerans</name>
    <dbReference type="NCBI Taxonomy" id="2541721"/>
    <lineage>
        <taxon>Bacteria</taxon>
        <taxon>Pseudomonadati</taxon>
        <taxon>Bacteroidota</taxon>
        <taxon>Cytophagia</taxon>
        <taxon>Cytophagales</taxon>
        <taxon>Spirosomataceae</taxon>
        <taxon>Dyadobacter</taxon>
    </lineage>
</organism>
<sequence length="98" mass="10872">MKNNFRFIFPRLIGATVLVGLASLILVTIFKLMLGILLIGGVVAMFKGFFGRRNELAGGMYGEYQHRGINPMSNSGHWSERVSVNVNPVQHQTIVPIN</sequence>
<feature type="transmembrane region" description="Helical" evidence="1">
    <location>
        <begin position="7"/>
        <end position="26"/>
    </location>
</feature>
<reference evidence="2 3" key="1">
    <citation type="submission" date="2019-03" db="EMBL/GenBank/DDBJ databases">
        <title>Dyadobacter AR-3-6 sp. nov., isolated from arctic soil.</title>
        <authorList>
            <person name="Chaudhary D.K."/>
        </authorList>
    </citation>
    <scope>NUCLEOTIDE SEQUENCE [LARGE SCALE GENOMIC DNA]</scope>
    <source>
        <strain evidence="2 3">AR-3-6</strain>
    </source>
</reference>
<dbReference type="OrthoDB" id="710410at2"/>
<dbReference type="Proteomes" id="UP000294850">
    <property type="component" value="Unassembled WGS sequence"/>
</dbReference>
<protein>
    <submittedName>
        <fullName evidence="2">Uncharacterized protein</fullName>
    </submittedName>
</protein>
<feature type="transmembrane region" description="Helical" evidence="1">
    <location>
        <begin position="32"/>
        <end position="50"/>
    </location>
</feature>
<keyword evidence="3" id="KW-1185">Reference proteome</keyword>
<evidence type="ECO:0000313" key="2">
    <source>
        <dbReference type="EMBL" id="TDE18284.1"/>
    </source>
</evidence>
<comment type="caution">
    <text evidence="2">The sequence shown here is derived from an EMBL/GenBank/DDBJ whole genome shotgun (WGS) entry which is preliminary data.</text>
</comment>